<gene>
    <name evidence="2" type="ORF">LTRI10_LOCUS22015</name>
</gene>
<dbReference type="AlphaFoldDB" id="A0AAV2E428"/>
<evidence type="ECO:0000313" key="2">
    <source>
        <dbReference type="EMBL" id="CAL1380582.1"/>
    </source>
</evidence>
<evidence type="ECO:0000313" key="3">
    <source>
        <dbReference type="Proteomes" id="UP001497516"/>
    </source>
</evidence>
<keyword evidence="3" id="KW-1185">Reference proteome</keyword>
<feature type="region of interest" description="Disordered" evidence="1">
    <location>
        <begin position="55"/>
        <end position="104"/>
    </location>
</feature>
<dbReference type="Proteomes" id="UP001497516">
    <property type="component" value="Chromosome 4"/>
</dbReference>
<organism evidence="2 3">
    <name type="scientific">Linum trigynum</name>
    <dbReference type="NCBI Taxonomy" id="586398"/>
    <lineage>
        <taxon>Eukaryota</taxon>
        <taxon>Viridiplantae</taxon>
        <taxon>Streptophyta</taxon>
        <taxon>Embryophyta</taxon>
        <taxon>Tracheophyta</taxon>
        <taxon>Spermatophyta</taxon>
        <taxon>Magnoliopsida</taxon>
        <taxon>eudicotyledons</taxon>
        <taxon>Gunneridae</taxon>
        <taxon>Pentapetalae</taxon>
        <taxon>rosids</taxon>
        <taxon>fabids</taxon>
        <taxon>Malpighiales</taxon>
        <taxon>Linaceae</taxon>
        <taxon>Linum</taxon>
    </lineage>
</organism>
<feature type="compositionally biased region" description="Basic and acidic residues" evidence="1">
    <location>
        <begin position="69"/>
        <end position="91"/>
    </location>
</feature>
<protein>
    <submittedName>
        <fullName evidence="2">Uncharacterized protein</fullName>
    </submittedName>
</protein>
<accession>A0AAV2E428</accession>
<dbReference type="EMBL" id="OZ034817">
    <property type="protein sequence ID" value="CAL1380582.1"/>
    <property type="molecule type" value="Genomic_DNA"/>
</dbReference>
<sequence length="104" mass="11764">MCDRLFELLILWDCGESLFFCGARFRSREMESNNGAYMQPQDLRTNLFEEGGNDATLATSQDVPRVRRSYNDRGPKMKALEAREGKEKSPSDQEVLDAGVGLVQ</sequence>
<reference evidence="2 3" key="1">
    <citation type="submission" date="2024-04" db="EMBL/GenBank/DDBJ databases">
        <authorList>
            <person name="Fracassetti M."/>
        </authorList>
    </citation>
    <scope>NUCLEOTIDE SEQUENCE [LARGE SCALE GENOMIC DNA]</scope>
</reference>
<evidence type="ECO:0000256" key="1">
    <source>
        <dbReference type="SAM" id="MobiDB-lite"/>
    </source>
</evidence>
<proteinExistence type="predicted"/>
<name>A0AAV2E428_9ROSI</name>